<dbReference type="GO" id="GO:0005524">
    <property type="term" value="F:ATP binding"/>
    <property type="evidence" value="ECO:0007669"/>
    <property type="project" value="UniProtKB-KW"/>
</dbReference>
<evidence type="ECO:0000256" key="4">
    <source>
        <dbReference type="ARBA" id="ARBA00022801"/>
    </source>
</evidence>
<dbReference type="GO" id="GO:0003682">
    <property type="term" value="F:chromatin binding"/>
    <property type="evidence" value="ECO:0007669"/>
    <property type="project" value="TreeGrafter"/>
</dbReference>
<dbReference type="InterPro" id="IPR000953">
    <property type="entry name" value="Chromo/chromo_shadow_dom"/>
</dbReference>
<dbReference type="CDD" id="cd17919">
    <property type="entry name" value="DEXHc_Snf"/>
    <property type="match status" value="1"/>
</dbReference>
<dbReference type="Pfam" id="PF00176">
    <property type="entry name" value="SNF2-rel_dom"/>
    <property type="match status" value="1"/>
</dbReference>
<dbReference type="PANTHER" id="PTHR45623:SF14">
    <property type="entry name" value="CHROMODOMAIN-HELICASE-DNA-BINDING PROTEIN 1"/>
    <property type="match status" value="1"/>
</dbReference>
<keyword evidence="12" id="KW-1185">Reference proteome</keyword>
<dbReference type="GO" id="GO:0034728">
    <property type="term" value="P:nucleosome organization"/>
    <property type="evidence" value="ECO:0007669"/>
    <property type="project" value="TreeGrafter"/>
</dbReference>
<dbReference type="GO" id="GO:0042393">
    <property type="term" value="F:histone binding"/>
    <property type="evidence" value="ECO:0007669"/>
    <property type="project" value="TreeGrafter"/>
</dbReference>
<keyword evidence="2" id="KW-0677">Repeat</keyword>
<protein>
    <submittedName>
        <fullName evidence="11">DNA helicase</fullName>
    </submittedName>
</protein>
<dbReference type="InterPro" id="IPR038718">
    <property type="entry name" value="SNF2-like_sf"/>
</dbReference>
<dbReference type="OrthoDB" id="5857104at2759"/>
<dbReference type="InterPro" id="IPR023780">
    <property type="entry name" value="Chromo_domain"/>
</dbReference>
<dbReference type="SMART" id="SM00298">
    <property type="entry name" value="CHROMO"/>
    <property type="match status" value="2"/>
</dbReference>
<accession>A0A023B4L8</accession>
<feature type="domain" description="Helicase C-terminal" evidence="10">
    <location>
        <begin position="1038"/>
        <end position="1201"/>
    </location>
</feature>
<evidence type="ECO:0000256" key="7">
    <source>
        <dbReference type="SAM" id="MobiDB-lite"/>
    </source>
</evidence>
<feature type="region of interest" description="Disordered" evidence="7">
    <location>
        <begin position="355"/>
        <end position="423"/>
    </location>
</feature>
<evidence type="ECO:0000256" key="6">
    <source>
        <dbReference type="ARBA" id="ARBA00023242"/>
    </source>
</evidence>
<dbReference type="GO" id="GO:0016887">
    <property type="term" value="F:ATP hydrolysis activity"/>
    <property type="evidence" value="ECO:0007669"/>
    <property type="project" value="TreeGrafter"/>
</dbReference>
<dbReference type="InterPro" id="IPR027417">
    <property type="entry name" value="P-loop_NTPase"/>
</dbReference>
<feature type="region of interest" description="Disordered" evidence="7">
    <location>
        <begin position="1"/>
        <end position="38"/>
    </location>
</feature>
<reference evidence="11" key="1">
    <citation type="submission" date="2013-12" db="EMBL/GenBank/DDBJ databases">
        <authorList>
            <person name="Omoto C.K."/>
            <person name="Sibley D."/>
            <person name="Venepally P."/>
            <person name="Hadjithomas M."/>
            <person name="Karamycheva S."/>
            <person name="Brunk B."/>
            <person name="Roos D."/>
            <person name="Caler E."/>
            <person name="Lorenzi H."/>
        </authorList>
    </citation>
    <scope>NUCLEOTIDE SEQUENCE</scope>
</reference>
<comment type="subcellular location">
    <subcellularLocation>
        <location evidence="1">Nucleus</location>
    </subcellularLocation>
</comment>
<feature type="domain" description="Helicase ATP-binding" evidence="9">
    <location>
        <begin position="700"/>
        <end position="905"/>
    </location>
</feature>
<evidence type="ECO:0000256" key="1">
    <source>
        <dbReference type="ARBA" id="ARBA00004123"/>
    </source>
</evidence>
<dbReference type="EMBL" id="AFNH02000754">
    <property type="protein sequence ID" value="EZG56850.1"/>
    <property type="molecule type" value="Genomic_DNA"/>
</dbReference>
<dbReference type="InterPro" id="IPR001650">
    <property type="entry name" value="Helicase_C-like"/>
</dbReference>
<dbReference type="PROSITE" id="PS50013">
    <property type="entry name" value="CHROMO_2"/>
    <property type="match status" value="2"/>
</dbReference>
<proteinExistence type="predicted"/>
<organism evidence="11 12">
    <name type="scientific">Gregarina niphandrodes</name>
    <name type="common">Septate eugregarine</name>
    <dbReference type="NCBI Taxonomy" id="110365"/>
    <lineage>
        <taxon>Eukaryota</taxon>
        <taxon>Sar</taxon>
        <taxon>Alveolata</taxon>
        <taxon>Apicomplexa</taxon>
        <taxon>Conoidasida</taxon>
        <taxon>Gregarinasina</taxon>
        <taxon>Eugregarinorida</taxon>
        <taxon>Gregarinidae</taxon>
        <taxon>Gregarina</taxon>
    </lineage>
</organism>
<evidence type="ECO:0000313" key="11">
    <source>
        <dbReference type="EMBL" id="EZG56850.1"/>
    </source>
</evidence>
<comment type="caution">
    <text evidence="11">The sequence shown here is derived from an EMBL/GenBank/DDBJ whole genome shotgun (WGS) entry which is preliminary data.</text>
</comment>
<dbReference type="GO" id="GO:0003677">
    <property type="term" value="F:DNA binding"/>
    <property type="evidence" value="ECO:0007669"/>
    <property type="project" value="TreeGrafter"/>
</dbReference>
<keyword evidence="5" id="KW-0067">ATP-binding</keyword>
<dbReference type="Gene3D" id="3.40.50.300">
    <property type="entry name" value="P-loop containing nucleotide triphosphate hydrolases"/>
    <property type="match status" value="1"/>
</dbReference>
<evidence type="ECO:0000259" key="9">
    <source>
        <dbReference type="PROSITE" id="PS51192"/>
    </source>
</evidence>
<evidence type="ECO:0000256" key="3">
    <source>
        <dbReference type="ARBA" id="ARBA00022741"/>
    </source>
</evidence>
<dbReference type="GO" id="GO:0140658">
    <property type="term" value="F:ATP-dependent chromatin remodeler activity"/>
    <property type="evidence" value="ECO:0007669"/>
    <property type="project" value="TreeGrafter"/>
</dbReference>
<evidence type="ECO:0000259" key="8">
    <source>
        <dbReference type="PROSITE" id="PS50013"/>
    </source>
</evidence>
<dbReference type="SMART" id="SM00490">
    <property type="entry name" value="HELICc"/>
    <property type="match status" value="1"/>
</dbReference>
<dbReference type="SMART" id="SM00487">
    <property type="entry name" value="DEXDc"/>
    <property type="match status" value="1"/>
</dbReference>
<dbReference type="GeneID" id="22913552"/>
<feature type="compositionally biased region" description="Low complexity" evidence="7">
    <location>
        <begin position="23"/>
        <end position="36"/>
    </location>
</feature>
<dbReference type="InterPro" id="IPR016197">
    <property type="entry name" value="Chromo-like_dom_sf"/>
</dbReference>
<keyword evidence="6" id="KW-0539">Nucleus</keyword>
<dbReference type="SUPFAM" id="SSF52540">
    <property type="entry name" value="P-loop containing nucleoside triphosphate hydrolases"/>
    <property type="match status" value="2"/>
</dbReference>
<evidence type="ECO:0000256" key="2">
    <source>
        <dbReference type="ARBA" id="ARBA00022737"/>
    </source>
</evidence>
<dbReference type="PANTHER" id="PTHR45623">
    <property type="entry name" value="CHROMODOMAIN-HELICASE-DNA-BINDING PROTEIN 3-RELATED-RELATED"/>
    <property type="match status" value="1"/>
</dbReference>
<keyword evidence="11" id="KW-0347">Helicase</keyword>
<dbReference type="InterPro" id="IPR014001">
    <property type="entry name" value="Helicase_ATP-bd"/>
</dbReference>
<feature type="compositionally biased region" description="Acidic residues" evidence="7">
    <location>
        <begin position="278"/>
        <end position="290"/>
    </location>
</feature>
<dbReference type="GO" id="GO:0005634">
    <property type="term" value="C:nucleus"/>
    <property type="evidence" value="ECO:0007669"/>
    <property type="project" value="UniProtKB-SubCell"/>
</dbReference>
<dbReference type="Gene3D" id="3.40.50.10810">
    <property type="entry name" value="Tandem AAA-ATPase domain"/>
    <property type="match status" value="1"/>
</dbReference>
<dbReference type="SUPFAM" id="SSF54160">
    <property type="entry name" value="Chromo domain-like"/>
    <property type="match status" value="2"/>
</dbReference>
<keyword evidence="4" id="KW-0378">Hydrolase</keyword>
<gene>
    <name evidence="11" type="ORF">GNI_100530</name>
</gene>
<dbReference type="RefSeq" id="XP_011131134.1">
    <property type="nucleotide sequence ID" value="XM_011132832.1"/>
</dbReference>
<dbReference type="CDD" id="cd18793">
    <property type="entry name" value="SF2_C_SNF"/>
    <property type="match status" value="1"/>
</dbReference>
<feature type="domain" description="Chromo" evidence="8">
    <location>
        <begin position="492"/>
        <end position="554"/>
    </location>
</feature>
<keyword evidence="3" id="KW-0547">Nucleotide-binding</keyword>
<dbReference type="InterPro" id="IPR049730">
    <property type="entry name" value="SNF2/RAD54-like_C"/>
</dbReference>
<sequence>MQPAEFNAAGGGQRTSGEQGRSPNQMPNQPPNQQQQVGANRSYNFAGNYGMYYPYGGYPPGYGAQFQQYNMYACYNAAGGASGGAGAQQQQQAAPASYGGGGAASASPAYRAMAAPPPAASPQTSPQQGSAAGMYLPGYPAMPGSYNGYRQPQIQTTNRTGAAGRPAAATTTQYNWTPMYGSALMQRQTEPHQAQQVLYPRSAGATVPPSVSPRALRTRATNTASKRKGRKGSDEDMDEDMLAASDEDDDYVPATSRRPRPTRATVEARRKRKKQETSSEEEADSIDEADDYPKRKQPVCVLDEVVLHPAPPLTIDKIVAHVDYWWDQASDFLYEIPSFGDATLDSKRADAMGADNSVIRGESDKERRSQATSPASSLAHGSPVASGAASGTASPVAPATENAAASSGAGAPEEASGATSATEFSVHQSALADHVMDTKLESAELESTKIESGAAAVDTKSEVADVATDAETAAVDSVNKNGAAEESEPLRWSFERAPVEGCERLRKYVVKWKGLCHLKNELWTYEELVERNAGGIKKLQNYMKKQEELEQKKLYCGEDEIEQINIAIELQRQLDQDAQIPDRIVTDRSVEPTANVPPSGRGPVAKEVVYLVKWQASSYDQATWETGDFLREQNFDYLLQEYQERESRATGIGSAMLPLNQHDLSETSFEPYRSTPWYMGSKQSPIELRDYQLVGVNWIISRMKKDLSVLLADEMGLGKTAQTITVIGHLLFVEKIAGPILLIVPQSTMDNWLSEFKKWLPKANVILYHGNPQAREVVRREEMKIVKAQDMSRQAYESFRQPISRLTDMTSHELKTWITNRTRFRCDVVISTPSIFQWGDDLVTLRNVHWYMIAVDEAHQLKNRESKRFRELCEFRARYKLLLSGTPLHNNLEELWSLLHFMNPSIYGDLNQFKLRYSEVEKTQSTGELKQQQLATLQKDLSNIVLRRVKKDVLKSLPSKVEWILRVELSPAQSKLCQDVVLRNYEALSKSTGGTKVSLQNICVELKKICNHPFLIHAPDDRETYNREILWSSGKMCLLDKLLRLMKDKGHRVLIFSQMVKMLNILSTFLTLRGFKHQRLDGTMSRDVRKKAMDQFNAPDSEDFCFLLSTKAGGLGINLTTADTVIIYDSDWNPQNDLQAEARAHRIGQTKPVQIYRVVTKDSVEEDILERAKAKMVLDALVVQGLNTNADSSVLSSAKQANGFSREELAKILKFGATKLWQKGADGVDVNGDPLAAEIDLDKVLAEAEPQQDDLGSRAGDLLNSYSNVTDFRYEGRDEDKLSWDSVVPLEERLKFQEKDEKKRRKEAAPAVKQTRAKLRGQ</sequence>
<dbReference type="PROSITE" id="PS51192">
    <property type="entry name" value="HELICASE_ATP_BIND_1"/>
    <property type="match status" value="1"/>
</dbReference>
<evidence type="ECO:0000313" key="12">
    <source>
        <dbReference type="Proteomes" id="UP000019763"/>
    </source>
</evidence>
<feature type="region of interest" description="Disordered" evidence="7">
    <location>
        <begin position="201"/>
        <end position="291"/>
    </location>
</feature>
<feature type="compositionally biased region" description="Acidic residues" evidence="7">
    <location>
        <begin position="235"/>
        <end position="251"/>
    </location>
</feature>
<dbReference type="PROSITE" id="PS51194">
    <property type="entry name" value="HELICASE_CTER"/>
    <property type="match status" value="1"/>
</dbReference>
<dbReference type="Gene3D" id="2.40.50.40">
    <property type="match status" value="2"/>
</dbReference>
<dbReference type="VEuPathDB" id="CryptoDB:GNI_100530"/>
<dbReference type="Pfam" id="PF00271">
    <property type="entry name" value="Helicase_C"/>
    <property type="match status" value="1"/>
</dbReference>
<dbReference type="eggNOG" id="KOG0384">
    <property type="taxonomic scope" value="Eukaryota"/>
</dbReference>
<dbReference type="GO" id="GO:0004386">
    <property type="term" value="F:helicase activity"/>
    <property type="evidence" value="ECO:0007669"/>
    <property type="project" value="UniProtKB-KW"/>
</dbReference>
<feature type="compositionally biased region" description="Low complexity" evidence="7">
    <location>
        <begin position="393"/>
        <end position="422"/>
    </location>
</feature>
<dbReference type="GO" id="GO:0000785">
    <property type="term" value="C:chromatin"/>
    <property type="evidence" value="ECO:0007669"/>
    <property type="project" value="TreeGrafter"/>
</dbReference>
<dbReference type="Proteomes" id="UP000019763">
    <property type="component" value="Unassembled WGS sequence"/>
</dbReference>
<evidence type="ECO:0000259" key="10">
    <source>
        <dbReference type="PROSITE" id="PS51194"/>
    </source>
</evidence>
<feature type="region of interest" description="Disordered" evidence="7">
    <location>
        <begin position="1296"/>
        <end position="1322"/>
    </location>
</feature>
<evidence type="ECO:0000256" key="5">
    <source>
        <dbReference type="ARBA" id="ARBA00022840"/>
    </source>
</evidence>
<dbReference type="Pfam" id="PF00385">
    <property type="entry name" value="Chromo"/>
    <property type="match status" value="1"/>
</dbReference>
<name>A0A023B4L8_GRENI</name>
<feature type="domain" description="Chromo" evidence="8">
    <location>
        <begin position="579"/>
        <end position="646"/>
    </location>
</feature>
<dbReference type="InterPro" id="IPR000330">
    <property type="entry name" value="SNF2_N"/>
</dbReference>